<dbReference type="AlphaFoldDB" id="A0A2G5I6Y7"/>
<evidence type="ECO:0000313" key="3">
    <source>
        <dbReference type="Proteomes" id="UP000230605"/>
    </source>
</evidence>
<evidence type="ECO:0000313" key="1">
    <source>
        <dbReference type="EMBL" id="PIB00578.1"/>
    </source>
</evidence>
<proteinExistence type="predicted"/>
<dbReference type="EMBL" id="CP134184">
    <property type="protein sequence ID" value="WPA96684.1"/>
    <property type="molecule type" value="Genomic_DNA"/>
</dbReference>
<dbReference type="Proteomes" id="UP000230605">
    <property type="component" value="Chromosome 1"/>
</dbReference>
<gene>
    <name evidence="1" type="ORF">CB0940_01252</name>
    <name evidence="2" type="ORF">RHO25_001292</name>
</gene>
<reference evidence="2 4" key="2">
    <citation type="submission" date="2023-09" db="EMBL/GenBank/DDBJ databases">
        <title>Complete-Gapless Cercospora beticola genome.</title>
        <authorList>
            <person name="Wyatt N.A."/>
            <person name="Spanner R.E."/>
            <person name="Bolton M.D."/>
        </authorList>
    </citation>
    <scope>NUCLEOTIDE SEQUENCE [LARGE SCALE GENOMIC DNA]</scope>
    <source>
        <strain evidence="2">Cb09-40</strain>
    </source>
</reference>
<sequence length="117" mass="13030">MASTVVQIADRAKHDQVVEESHRTPTIIHVSNSSLPTCREFSPRYEKLAQKHASSGIAFAEMDFNAATSYLFKFSPNQLPVTVAMFGDRWAKTVMGADMKGIEESIELLRGEAKRDV</sequence>
<evidence type="ECO:0000313" key="4">
    <source>
        <dbReference type="Proteomes" id="UP001302367"/>
    </source>
</evidence>
<accession>A0A2G5I6Y7</accession>
<dbReference type="InterPro" id="IPR036249">
    <property type="entry name" value="Thioredoxin-like_sf"/>
</dbReference>
<protein>
    <recommendedName>
        <fullName evidence="5">Thioredoxin domain-containing protein</fullName>
    </recommendedName>
</protein>
<dbReference type="EMBL" id="LKMD01000100">
    <property type="protein sequence ID" value="PIB00578.1"/>
    <property type="molecule type" value="Genomic_DNA"/>
</dbReference>
<dbReference type="Proteomes" id="UP001302367">
    <property type="component" value="Chromosome 1"/>
</dbReference>
<keyword evidence="4" id="KW-1185">Reference proteome</keyword>
<evidence type="ECO:0000313" key="2">
    <source>
        <dbReference type="EMBL" id="WPA96684.1"/>
    </source>
</evidence>
<evidence type="ECO:0008006" key="5">
    <source>
        <dbReference type="Google" id="ProtNLM"/>
    </source>
</evidence>
<organism evidence="1 3">
    <name type="scientific">Cercospora beticola</name>
    <name type="common">Sugarbeet leaf spot fungus</name>
    <dbReference type="NCBI Taxonomy" id="122368"/>
    <lineage>
        <taxon>Eukaryota</taxon>
        <taxon>Fungi</taxon>
        <taxon>Dikarya</taxon>
        <taxon>Ascomycota</taxon>
        <taxon>Pezizomycotina</taxon>
        <taxon>Dothideomycetes</taxon>
        <taxon>Dothideomycetidae</taxon>
        <taxon>Mycosphaerellales</taxon>
        <taxon>Mycosphaerellaceae</taxon>
        <taxon>Cercospora</taxon>
    </lineage>
</organism>
<reference evidence="1 3" key="1">
    <citation type="submission" date="2015-10" db="EMBL/GenBank/DDBJ databases">
        <title>The cercosporin biosynthetic gene cluster was horizontally transferred to several fungal lineages and shown to be expanded in Cercospora beticola based on microsynteny with recipient genomes.</title>
        <authorList>
            <person name="De Jonge R."/>
            <person name="Ebert M.K."/>
            <person name="Suttle J.C."/>
            <person name="Jurick Ii W.M."/>
            <person name="Secor G.A."/>
            <person name="Thomma B.P."/>
            <person name="Van De Peer Y."/>
            <person name="Bolton M.D."/>
        </authorList>
    </citation>
    <scope>NUCLEOTIDE SEQUENCE [LARGE SCALE GENOMIC DNA]</scope>
    <source>
        <strain evidence="1 3">09-40</strain>
    </source>
</reference>
<name>A0A2G5I6Y7_CERBT</name>
<dbReference type="OrthoDB" id="3548723at2759"/>
<dbReference type="Gene3D" id="3.40.30.10">
    <property type="entry name" value="Glutaredoxin"/>
    <property type="match status" value="1"/>
</dbReference>
<dbReference type="SUPFAM" id="SSF52833">
    <property type="entry name" value="Thioredoxin-like"/>
    <property type="match status" value="1"/>
</dbReference>